<dbReference type="Gramene" id="ERN04424">
    <property type="protein sequence ID" value="ERN04424"/>
    <property type="gene ID" value="AMTR_s00133p00066320"/>
</dbReference>
<gene>
    <name evidence="3" type="ORF">AMTR_s00133p00066320</name>
</gene>
<name>W1P9R0_AMBTC</name>
<feature type="region of interest" description="Disordered" evidence="1">
    <location>
        <begin position="102"/>
        <end position="122"/>
    </location>
</feature>
<evidence type="ECO:0000313" key="4">
    <source>
        <dbReference type="Proteomes" id="UP000017836"/>
    </source>
</evidence>
<protein>
    <recommendedName>
        <fullName evidence="2">Retrovirus-related Pol polyprotein from transposon TNT 1-94-like beta-barrel domain-containing protein</fullName>
    </recommendedName>
</protein>
<evidence type="ECO:0000313" key="3">
    <source>
        <dbReference type="EMBL" id="ERN04424.1"/>
    </source>
</evidence>
<dbReference type="HOGENOM" id="CLU_1490975_0_0_1"/>
<keyword evidence="4" id="KW-1185">Reference proteome</keyword>
<organism evidence="3 4">
    <name type="scientific">Amborella trichopoda</name>
    <dbReference type="NCBI Taxonomy" id="13333"/>
    <lineage>
        <taxon>Eukaryota</taxon>
        <taxon>Viridiplantae</taxon>
        <taxon>Streptophyta</taxon>
        <taxon>Embryophyta</taxon>
        <taxon>Tracheophyta</taxon>
        <taxon>Spermatophyta</taxon>
        <taxon>Magnoliopsida</taxon>
        <taxon>Amborellales</taxon>
        <taxon>Amborellaceae</taxon>
        <taxon>Amborella</taxon>
    </lineage>
</organism>
<dbReference type="Proteomes" id="UP000017836">
    <property type="component" value="Unassembled WGS sequence"/>
</dbReference>
<feature type="domain" description="Retrovirus-related Pol polyprotein from transposon TNT 1-94-like beta-barrel" evidence="2">
    <location>
        <begin position="128"/>
        <end position="173"/>
    </location>
</feature>
<accession>W1P9R0</accession>
<proteinExistence type="predicted"/>
<dbReference type="Pfam" id="PF22936">
    <property type="entry name" value="Pol_BBD"/>
    <property type="match status" value="1"/>
</dbReference>
<dbReference type="InterPro" id="IPR054722">
    <property type="entry name" value="PolX-like_BBD"/>
</dbReference>
<dbReference type="EMBL" id="KI394265">
    <property type="protein sequence ID" value="ERN04424.1"/>
    <property type="molecule type" value="Genomic_DNA"/>
</dbReference>
<dbReference type="AlphaFoldDB" id="W1P9R0"/>
<sequence>MPSLQSVYNYVGVGASKKAIAEGQNSNIHPKQSAFATSFKQGKVGIKGLNCVHFLQLTRRNCNAHIVRGKENSATQPKVSDPRDEAIKDLQHQVTALKASLNSNTPIEQPGTYATTSHASNSTSSTPWIIDSGATNHISGNKVGFSSFCPASREVKLVDGSTTNASTVANINFLHPCPYPL</sequence>
<feature type="compositionally biased region" description="Low complexity" evidence="1">
    <location>
        <begin position="112"/>
        <end position="122"/>
    </location>
</feature>
<reference evidence="4" key="1">
    <citation type="journal article" date="2013" name="Science">
        <title>The Amborella genome and the evolution of flowering plants.</title>
        <authorList>
            <consortium name="Amborella Genome Project"/>
        </authorList>
    </citation>
    <scope>NUCLEOTIDE SEQUENCE [LARGE SCALE GENOMIC DNA]</scope>
</reference>
<evidence type="ECO:0000256" key="1">
    <source>
        <dbReference type="SAM" id="MobiDB-lite"/>
    </source>
</evidence>
<evidence type="ECO:0000259" key="2">
    <source>
        <dbReference type="Pfam" id="PF22936"/>
    </source>
</evidence>